<protein>
    <submittedName>
        <fullName evidence="1">Uncharacterized protein</fullName>
    </submittedName>
</protein>
<dbReference type="AlphaFoldDB" id="A0A5D4XJZ5"/>
<gene>
    <name evidence="1" type="ORF">FZO89_01035</name>
</gene>
<keyword evidence="2" id="KW-1185">Reference proteome</keyword>
<sequence>MSTPKPGTAGATRTCPHCKTTILESASICPSCKHYLRFDTPRTGPGAPQPSTTALQVEGMIRHPSDGGAWEYSVLLTVRDDEGNELARHVVGVGAMLAGEERTFNLSVEVTPTSDMRKPVRSPNKRGVRH</sequence>
<evidence type="ECO:0000313" key="2">
    <source>
        <dbReference type="Proteomes" id="UP000324973"/>
    </source>
</evidence>
<dbReference type="RefSeq" id="WP_149101526.1">
    <property type="nucleotide sequence ID" value="NZ_VTFT01000001.1"/>
</dbReference>
<dbReference type="Proteomes" id="UP000324973">
    <property type="component" value="Unassembled WGS sequence"/>
</dbReference>
<name>A0A5D4XJZ5_9GAMM</name>
<accession>A0A5D4XJZ5</accession>
<proteinExistence type="predicted"/>
<comment type="caution">
    <text evidence="1">The sequence shown here is derived from an EMBL/GenBank/DDBJ whole genome shotgun (WGS) entry which is preliminary data.</text>
</comment>
<organism evidence="1 2">
    <name type="scientific">Luteimonas viscosa</name>
    <dbReference type="NCBI Taxonomy" id="1132694"/>
    <lineage>
        <taxon>Bacteria</taxon>
        <taxon>Pseudomonadati</taxon>
        <taxon>Pseudomonadota</taxon>
        <taxon>Gammaproteobacteria</taxon>
        <taxon>Lysobacterales</taxon>
        <taxon>Lysobacteraceae</taxon>
        <taxon>Luteimonas</taxon>
    </lineage>
</organism>
<dbReference type="OrthoDB" id="5974215at2"/>
<evidence type="ECO:0000313" key="1">
    <source>
        <dbReference type="EMBL" id="TYT24976.1"/>
    </source>
</evidence>
<reference evidence="1 2" key="1">
    <citation type="submission" date="2019-08" db="EMBL/GenBank/DDBJ databases">
        <title>Luteimonas viscosus sp. nov., isolated from soil of a sunflower field.</title>
        <authorList>
            <person name="Jianli Z."/>
            <person name="Ying Z."/>
        </authorList>
    </citation>
    <scope>NUCLEOTIDE SEQUENCE [LARGE SCALE GENOMIC DNA]</scope>
    <source>
        <strain evidence="1 2">XBU10</strain>
    </source>
</reference>
<dbReference type="EMBL" id="VTFT01000001">
    <property type="protein sequence ID" value="TYT24976.1"/>
    <property type="molecule type" value="Genomic_DNA"/>
</dbReference>